<organism evidence="3 4">
    <name type="scientific">Steinernema hermaphroditum</name>
    <dbReference type="NCBI Taxonomy" id="289476"/>
    <lineage>
        <taxon>Eukaryota</taxon>
        <taxon>Metazoa</taxon>
        <taxon>Ecdysozoa</taxon>
        <taxon>Nematoda</taxon>
        <taxon>Chromadorea</taxon>
        <taxon>Rhabditida</taxon>
        <taxon>Tylenchina</taxon>
        <taxon>Panagrolaimomorpha</taxon>
        <taxon>Strongyloidoidea</taxon>
        <taxon>Steinernematidae</taxon>
        <taxon>Steinernema</taxon>
    </lineage>
</organism>
<dbReference type="SMART" id="SM00034">
    <property type="entry name" value="CLECT"/>
    <property type="match status" value="1"/>
</dbReference>
<dbReference type="CDD" id="cd00037">
    <property type="entry name" value="CLECT"/>
    <property type="match status" value="1"/>
</dbReference>
<feature type="signal peptide" evidence="1">
    <location>
        <begin position="1"/>
        <end position="16"/>
    </location>
</feature>
<proteinExistence type="predicted"/>
<dbReference type="PROSITE" id="PS50041">
    <property type="entry name" value="C_TYPE_LECTIN_2"/>
    <property type="match status" value="1"/>
</dbReference>
<accession>A0AA39LR46</accession>
<dbReference type="Pfam" id="PF00059">
    <property type="entry name" value="Lectin_C"/>
    <property type="match status" value="1"/>
</dbReference>
<gene>
    <name evidence="3" type="ORF">QR680_018622</name>
</gene>
<dbReference type="InterPro" id="IPR050111">
    <property type="entry name" value="C-type_lectin/snaclec_domain"/>
</dbReference>
<protein>
    <recommendedName>
        <fullName evidence="2">C-type lectin domain-containing protein</fullName>
    </recommendedName>
</protein>
<dbReference type="AlphaFoldDB" id="A0AA39LR46"/>
<keyword evidence="4" id="KW-1185">Reference proteome</keyword>
<sequence>MFLFLVLKVLLPTSNSLVASEVYEMYTFEHPNSTELTTLMPGTSLKATHSIPPITWSSRRVEWTAFNGSLYHVHAKPLNWFHSLFWCFKHHSRFVSILSPEENAFINDLTESEIRQPSGKSKSVWIGAYYKEGKKGFVWTDSSPWNFPNSVIGSSNVNLDRQCLKFESKQNKNRVQADIATSTAHSGGVSIKPWVVEASEKDTWGLGQKLLSMRFPVDEIHLGVIEGYKNEIEQFVETAGLLFYVSIRDFTSKSVSFDLLFDSFVPIDGGFFIFEGKASRHQLERLPMKCDMSETAVRFEVCFVNFDGERALGNMFNLSKYSQTRLEKDWLVAYREESELELHIRDHDRLLECGWVRVKRVTVNAS</sequence>
<comment type="caution">
    <text evidence="3">The sequence shown here is derived from an EMBL/GenBank/DDBJ whole genome shotgun (WGS) entry which is preliminary data.</text>
</comment>
<keyword evidence="1" id="KW-0732">Signal</keyword>
<reference evidence="3" key="1">
    <citation type="submission" date="2023-06" db="EMBL/GenBank/DDBJ databases">
        <title>Genomic analysis of the entomopathogenic nematode Steinernema hermaphroditum.</title>
        <authorList>
            <person name="Schwarz E.M."/>
            <person name="Heppert J.K."/>
            <person name="Baniya A."/>
            <person name="Schwartz H.T."/>
            <person name="Tan C.-H."/>
            <person name="Antoshechkin I."/>
            <person name="Sternberg P.W."/>
            <person name="Goodrich-Blair H."/>
            <person name="Dillman A.R."/>
        </authorList>
    </citation>
    <scope>NUCLEOTIDE SEQUENCE</scope>
    <source>
        <strain evidence="3">PS9179</strain>
        <tissue evidence="3">Whole animal</tissue>
    </source>
</reference>
<evidence type="ECO:0000256" key="1">
    <source>
        <dbReference type="SAM" id="SignalP"/>
    </source>
</evidence>
<dbReference type="Proteomes" id="UP001175271">
    <property type="component" value="Unassembled WGS sequence"/>
</dbReference>
<evidence type="ECO:0000313" key="4">
    <source>
        <dbReference type="Proteomes" id="UP001175271"/>
    </source>
</evidence>
<dbReference type="PANTHER" id="PTHR22803">
    <property type="entry name" value="MANNOSE, PHOSPHOLIPASE, LECTIN RECEPTOR RELATED"/>
    <property type="match status" value="1"/>
</dbReference>
<name>A0AA39LR46_9BILA</name>
<evidence type="ECO:0000259" key="2">
    <source>
        <dbReference type="PROSITE" id="PS50041"/>
    </source>
</evidence>
<feature type="domain" description="C-type lectin" evidence="2">
    <location>
        <begin position="66"/>
        <end position="164"/>
    </location>
</feature>
<dbReference type="InterPro" id="IPR016187">
    <property type="entry name" value="CTDL_fold"/>
</dbReference>
<dbReference type="SUPFAM" id="SSF56436">
    <property type="entry name" value="C-type lectin-like"/>
    <property type="match status" value="1"/>
</dbReference>
<dbReference type="InterPro" id="IPR016186">
    <property type="entry name" value="C-type_lectin-like/link_sf"/>
</dbReference>
<feature type="chain" id="PRO_5041236888" description="C-type lectin domain-containing protein" evidence="1">
    <location>
        <begin position="17"/>
        <end position="366"/>
    </location>
</feature>
<dbReference type="EMBL" id="JAUCMV010000004">
    <property type="protein sequence ID" value="KAK0406518.1"/>
    <property type="molecule type" value="Genomic_DNA"/>
</dbReference>
<evidence type="ECO:0000313" key="3">
    <source>
        <dbReference type="EMBL" id="KAK0406518.1"/>
    </source>
</evidence>
<dbReference type="Gene3D" id="3.10.100.10">
    <property type="entry name" value="Mannose-Binding Protein A, subunit A"/>
    <property type="match status" value="1"/>
</dbReference>
<dbReference type="InterPro" id="IPR001304">
    <property type="entry name" value="C-type_lectin-like"/>
</dbReference>